<dbReference type="GO" id="GO:0004222">
    <property type="term" value="F:metalloendopeptidase activity"/>
    <property type="evidence" value="ECO:0007669"/>
    <property type="project" value="InterPro"/>
</dbReference>
<dbReference type="EMBL" id="DSKY01000021">
    <property type="protein sequence ID" value="HDY59646.1"/>
    <property type="molecule type" value="Genomic_DNA"/>
</dbReference>
<dbReference type="GO" id="GO:0008270">
    <property type="term" value="F:zinc ion binding"/>
    <property type="evidence" value="ECO:0007669"/>
    <property type="project" value="UniProtKB-UniRule"/>
</dbReference>
<keyword evidence="12 15" id="KW-0482">Metalloprotease</keyword>
<dbReference type="InterPro" id="IPR000642">
    <property type="entry name" value="Peptidase_M41"/>
</dbReference>
<evidence type="ECO:0000256" key="1">
    <source>
        <dbReference type="ARBA" id="ARBA00004370"/>
    </source>
</evidence>
<comment type="similarity">
    <text evidence="14 15">In the central section; belongs to the AAA ATPase family.</text>
</comment>
<comment type="function">
    <text evidence="15">Acts as a processive, ATP-dependent zinc metallopeptidase for both cytoplasmic and membrane proteins. Plays a role in the quality control of integral membrane proteins.</text>
</comment>
<dbReference type="InterPro" id="IPR005936">
    <property type="entry name" value="FtsH"/>
</dbReference>
<gene>
    <name evidence="15" type="primary">ftsH</name>
    <name evidence="18" type="ORF">ENP86_08870</name>
</gene>
<evidence type="ECO:0000256" key="7">
    <source>
        <dbReference type="ARBA" id="ARBA00022741"/>
    </source>
</evidence>
<sequence length="621" mass="69420">MANKKQQKSKAWQTAIVWTLLVLVVWFGMQYFAGQGGRSANIPYSVFIRELRIRNVEKVTISERSIKGTFRSPIPYEGKNYTEFNTLIPFEDTKLTDELLKYNVEVFVKQRSGWTDILIGIIPWLVLIGIWVLFLRQMQSGQNRALGFGKSRAKIVLENKPSTTFNDVAGVEEAKQELEEVIEFLKEPRKFTRLGGRIPKGVLLLGPPGTGKTLMARAVAGEAGVPFISISGSDFVEMFVGVGASRVRDLFDQAKRHSPCIVFIDEIDAVGRLRGAGLGGGHDEREQTLNQLLVEMDGFEVNEGIILMAATNRPDILDPALLRPGRFDRVVVLDRPDIRGRLGILKVHTRRIPLAPDVDLEILARGTPGFSGADLANMCNEAALLAARRSKDKITMQEFEDAKDKILMGVERKSLIISEDEKRLTAYHECGHVLVSKFLTGMDPIHKVTIIPRGMALGVTQALPIDERRTYSKTYCFNQLAFMLGGRVAERIVLGDLSTGSGNDIEKATKLARKMVCEWGMSEKLGPLTYGEKQEEIFLGREIGIHRDYSEETAREIDEEVKTIIKKAEAIAEDIIKNNIDKLKLLAERLLEKEILSGDEIDEIIGLKKVRNEKGEEGEKG</sequence>
<dbReference type="PANTHER" id="PTHR23076:SF97">
    <property type="entry name" value="ATP-DEPENDENT ZINC METALLOPROTEASE YME1L1"/>
    <property type="match status" value="1"/>
</dbReference>
<dbReference type="InterPro" id="IPR003593">
    <property type="entry name" value="AAA+_ATPase"/>
</dbReference>
<evidence type="ECO:0000256" key="14">
    <source>
        <dbReference type="ARBA" id="ARBA00061570"/>
    </source>
</evidence>
<evidence type="ECO:0000256" key="6">
    <source>
        <dbReference type="ARBA" id="ARBA00022723"/>
    </source>
</evidence>
<feature type="transmembrane region" description="Helical" evidence="15">
    <location>
        <begin position="117"/>
        <end position="135"/>
    </location>
</feature>
<keyword evidence="11 15" id="KW-1133">Transmembrane helix</keyword>
<dbReference type="Pfam" id="PF17862">
    <property type="entry name" value="AAA_lid_3"/>
    <property type="match status" value="1"/>
</dbReference>
<dbReference type="GO" id="GO:0006508">
    <property type="term" value="P:proteolysis"/>
    <property type="evidence" value="ECO:0007669"/>
    <property type="project" value="UniProtKB-KW"/>
</dbReference>
<comment type="subcellular location">
    <subcellularLocation>
        <location evidence="15">Cell membrane</location>
        <topology evidence="15">Multi-pass membrane protein</topology>
        <orientation evidence="15">Cytoplasmic side</orientation>
    </subcellularLocation>
    <subcellularLocation>
        <location evidence="1">Membrane</location>
    </subcellularLocation>
</comment>
<dbReference type="InterPro" id="IPR003959">
    <property type="entry name" value="ATPase_AAA_core"/>
</dbReference>
<dbReference type="InterPro" id="IPR011546">
    <property type="entry name" value="Pept_M41_FtsH_extracell"/>
</dbReference>
<feature type="transmembrane region" description="Helical" evidence="15">
    <location>
        <begin position="12"/>
        <end position="33"/>
    </location>
</feature>
<evidence type="ECO:0000256" key="8">
    <source>
        <dbReference type="ARBA" id="ARBA00022801"/>
    </source>
</evidence>
<feature type="binding site" evidence="15">
    <location>
        <position position="504"/>
    </location>
    <ligand>
        <name>Zn(2+)</name>
        <dbReference type="ChEBI" id="CHEBI:29105"/>
        <note>catalytic</note>
    </ligand>
</feature>
<keyword evidence="7 15" id="KW-0547">Nucleotide-binding</keyword>
<keyword evidence="4 15" id="KW-0645">Protease</keyword>
<dbReference type="Pfam" id="PF00004">
    <property type="entry name" value="AAA"/>
    <property type="match status" value="1"/>
</dbReference>
<dbReference type="NCBIfam" id="TIGR01241">
    <property type="entry name" value="FtsH_fam"/>
    <property type="match status" value="1"/>
</dbReference>
<feature type="binding site" evidence="15">
    <location>
        <position position="432"/>
    </location>
    <ligand>
        <name>Zn(2+)</name>
        <dbReference type="ChEBI" id="CHEBI:29105"/>
        <note>catalytic</note>
    </ligand>
</feature>
<dbReference type="Pfam" id="PF06480">
    <property type="entry name" value="FtsH_ext"/>
    <property type="match status" value="1"/>
</dbReference>
<reference evidence="18" key="1">
    <citation type="journal article" date="2020" name="mSystems">
        <title>Genome- and Community-Level Interaction Insights into Carbon Utilization and Element Cycling Functions of Hydrothermarchaeota in Hydrothermal Sediment.</title>
        <authorList>
            <person name="Zhou Z."/>
            <person name="Liu Y."/>
            <person name="Xu W."/>
            <person name="Pan J."/>
            <person name="Luo Z.H."/>
            <person name="Li M."/>
        </authorList>
    </citation>
    <scope>NUCLEOTIDE SEQUENCE [LARGE SCALE GENOMIC DNA]</scope>
    <source>
        <strain evidence="18">SpSt-258</strain>
    </source>
</reference>
<feature type="binding site" evidence="15">
    <location>
        <position position="428"/>
    </location>
    <ligand>
        <name>Zn(2+)</name>
        <dbReference type="ChEBI" id="CHEBI:29105"/>
        <note>catalytic</note>
    </ligand>
</feature>
<dbReference type="FunFam" id="3.40.50.300:FF:000001">
    <property type="entry name" value="ATP-dependent zinc metalloprotease FtsH"/>
    <property type="match status" value="1"/>
</dbReference>
<dbReference type="PANTHER" id="PTHR23076">
    <property type="entry name" value="METALLOPROTEASE M41 FTSH"/>
    <property type="match status" value="1"/>
</dbReference>
<dbReference type="InterPro" id="IPR003960">
    <property type="entry name" value="ATPase_AAA_CS"/>
</dbReference>
<keyword evidence="13 15" id="KW-0472">Membrane</keyword>
<feature type="binding site" evidence="15">
    <location>
        <begin position="206"/>
        <end position="213"/>
    </location>
    <ligand>
        <name>ATP</name>
        <dbReference type="ChEBI" id="CHEBI:30616"/>
    </ligand>
</feature>
<evidence type="ECO:0000256" key="15">
    <source>
        <dbReference type="HAMAP-Rule" id="MF_01458"/>
    </source>
</evidence>
<dbReference type="GO" id="GO:0016887">
    <property type="term" value="F:ATP hydrolysis activity"/>
    <property type="evidence" value="ECO:0007669"/>
    <property type="project" value="UniProtKB-UniRule"/>
</dbReference>
<evidence type="ECO:0000256" key="10">
    <source>
        <dbReference type="ARBA" id="ARBA00022840"/>
    </source>
</evidence>
<dbReference type="CDD" id="cd19501">
    <property type="entry name" value="RecA-like_FtsH"/>
    <property type="match status" value="1"/>
</dbReference>
<dbReference type="FunFam" id="1.20.58.760:FF:000001">
    <property type="entry name" value="ATP-dependent zinc metalloprotease FtsH"/>
    <property type="match status" value="1"/>
</dbReference>
<dbReference type="AlphaFoldDB" id="A0A7V0Z6M7"/>
<dbReference type="EC" id="3.4.24.-" evidence="15"/>
<keyword evidence="6 15" id="KW-0479">Metal-binding</keyword>
<keyword evidence="9 15" id="KW-0862">Zinc</keyword>
<dbReference type="SUPFAM" id="SSF140990">
    <property type="entry name" value="FtsH protease domain-like"/>
    <property type="match status" value="1"/>
</dbReference>
<accession>A0A7V0Z6M7</accession>
<evidence type="ECO:0000256" key="11">
    <source>
        <dbReference type="ARBA" id="ARBA00022989"/>
    </source>
</evidence>
<dbReference type="Gene3D" id="3.40.50.300">
    <property type="entry name" value="P-loop containing nucleotide triphosphate hydrolases"/>
    <property type="match status" value="1"/>
</dbReference>
<name>A0A7V0Z6M7_UNCW3</name>
<dbReference type="FunFam" id="1.10.8.60:FF:000001">
    <property type="entry name" value="ATP-dependent zinc metalloprotease FtsH"/>
    <property type="match status" value="1"/>
</dbReference>
<keyword evidence="10 15" id="KW-0067">ATP-binding</keyword>
<evidence type="ECO:0000256" key="9">
    <source>
        <dbReference type="ARBA" id="ARBA00022833"/>
    </source>
</evidence>
<evidence type="ECO:0000259" key="17">
    <source>
        <dbReference type="SMART" id="SM00382"/>
    </source>
</evidence>
<evidence type="ECO:0000256" key="3">
    <source>
        <dbReference type="ARBA" id="ARBA00022475"/>
    </source>
</evidence>
<dbReference type="Gene3D" id="3.30.720.210">
    <property type="match status" value="1"/>
</dbReference>
<protein>
    <recommendedName>
        <fullName evidence="15">ATP-dependent zinc metalloprotease FtsH</fullName>
        <ecNumber evidence="15">3.4.24.-</ecNumber>
    </recommendedName>
</protein>
<comment type="similarity">
    <text evidence="2 15">In the C-terminal section; belongs to the peptidase M41 family.</text>
</comment>
<dbReference type="GO" id="GO:0005524">
    <property type="term" value="F:ATP binding"/>
    <property type="evidence" value="ECO:0007669"/>
    <property type="project" value="UniProtKB-UniRule"/>
</dbReference>
<comment type="caution">
    <text evidence="18">The sequence shown here is derived from an EMBL/GenBank/DDBJ whole genome shotgun (WGS) entry which is preliminary data.</text>
</comment>
<dbReference type="InterPro" id="IPR041569">
    <property type="entry name" value="AAA_lid_3"/>
</dbReference>
<keyword evidence="8 15" id="KW-0378">Hydrolase</keyword>
<evidence type="ECO:0000256" key="12">
    <source>
        <dbReference type="ARBA" id="ARBA00023049"/>
    </source>
</evidence>
<dbReference type="Gene3D" id="1.20.58.760">
    <property type="entry name" value="Peptidase M41"/>
    <property type="match status" value="1"/>
</dbReference>
<dbReference type="SMART" id="SM00382">
    <property type="entry name" value="AAA"/>
    <property type="match status" value="1"/>
</dbReference>
<feature type="active site" evidence="15">
    <location>
        <position position="429"/>
    </location>
</feature>
<dbReference type="SUPFAM" id="SSF52540">
    <property type="entry name" value="P-loop containing nucleoside triphosphate hydrolases"/>
    <property type="match status" value="1"/>
</dbReference>
<evidence type="ECO:0000256" key="2">
    <source>
        <dbReference type="ARBA" id="ARBA00010044"/>
    </source>
</evidence>
<evidence type="ECO:0000256" key="16">
    <source>
        <dbReference type="RuleBase" id="RU003651"/>
    </source>
</evidence>
<dbReference type="GO" id="GO:0005886">
    <property type="term" value="C:plasma membrane"/>
    <property type="evidence" value="ECO:0007669"/>
    <property type="project" value="UniProtKB-SubCell"/>
</dbReference>
<dbReference type="HAMAP" id="MF_01458">
    <property type="entry name" value="FtsH"/>
    <property type="match status" value="1"/>
</dbReference>
<comment type="similarity">
    <text evidence="16">Belongs to the AAA ATPase family.</text>
</comment>
<keyword evidence="5 15" id="KW-0812">Transmembrane</keyword>
<dbReference type="InterPro" id="IPR037219">
    <property type="entry name" value="Peptidase_M41-like"/>
</dbReference>
<evidence type="ECO:0000256" key="5">
    <source>
        <dbReference type="ARBA" id="ARBA00022692"/>
    </source>
</evidence>
<dbReference type="GO" id="GO:0030163">
    <property type="term" value="P:protein catabolic process"/>
    <property type="evidence" value="ECO:0007669"/>
    <property type="project" value="UniProtKB-UniRule"/>
</dbReference>
<dbReference type="Gene3D" id="1.10.8.60">
    <property type="match status" value="1"/>
</dbReference>
<dbReference type="GO" id="GO:0004176">
    <property type="term" value="F:ATP-dependent peptidase activity"/>
    <property type="evidence" value="ECO:0007669"/>
    <property type="project" value="InterPro"/>
</dbReference>
<organism evidence="18">
    <name type="scientific">candidate division WOR-3 bacterium</name>
    <dbReference type="NCBI Taxonomy" id="2052148"/>
    <lineage>
        <taxon>Bacteria</taxon>
        <taxon>Bacteria division WOR-3</taxon>
    </lineage>
</organism>
<evidence type="ECO:0000313" key="18">
    <source>
        <dbReference type="EMBL" id="HDY59646.1"/>
    </source>
</evidence>
<keyword evidence="3 15" id="KW-1003">Cell membrane</keyword>
<dbReference type="InterPro" id="IPR027417">
    <property type="entry name" value="P-loop_NTPase"/>
</dbReference>
<dbReference type="Pfam" id="PF01434">
    <property type="entry name" value="Peptidase_M41"/>
    <property type="match status" value="1"/>
</dbReference>
<dbReference type="PROSITE" id="PS00674">
    <property type="entry name" value="AAA"/>
    <property type="match status" value="1"/>
</dbReference>
<feature type="domain" description="AAA+ ATPase" evidence="17">
    <location>
        <begin position="198"/>
        <end position="337"/>
    </location>
</feature>
<comment type="cofactor">
    <cofactor evidence="15">
        <name>Zn(2+)</name>
        <dbReference type="ChEBI" id="CHEBI:29105"/>
    </cofactor>
    <text evidence="15">Binds 1 zinc ion per subunit.</text>
</comment>
<comment type="subunit">
    <text evidence="15">Homohexamer.</text>
</comment>
<evidence type="ECO:0000256" key="4">
    <source>
        <dbReference type="ARBA" id="ARBA00022670"/>
    </source>
</evidence>
<proteinExistence type="inferred from homology"/>
<evidence type="ECO:0000256" key="13">
    <source>
        <dbReference type="ARBA" id="ARBA00023136"/>
    </source>
</evidence>